<name>A0ABW4EQ97_9PSEU</name>
<keyword evidence="3" id="KW-1185">Reference proteome</keyword>
<dbReference type="InterPro" id="IPR010982">
    <property type="entry name" value="Lambda_DNA-bd_dom_sf"/>
</dbReference>
<organism evidence="2 3">
    <name type="scientific">Pseudonocardia yunnanensis</name>
    <dbReference type="NCBI Taxonomy" id="58107"/>
    <lineage>
        <taxon>Bacteria</taxon>
        <taxon>Bacillati</taxon>
        <taxon>Actinomycetota</taxon>
        <taxon>Actinomycetes</taxon>
        <taxon>Pseudonocardiales</taxon>
        <taxon>Pseudonocardiaceae</taxon>
        <taxon>Pseudonocardia</taxon>
    </lineage>
</organism>
<dbReference type="SUPFAM" id="SSF47413">
    <property type="entry name" value="lambda repressor-like DNA-binding domains"/>
    <property type="match status" value="1"/>
</dbReference>
<dbReference type="InterPro" id="IPR001387">
    <property type="entry name" value="Cro/C1-type_HTH"/>
</dbReference>
<accession>A0ABW4EQ97</accession>
<evidence type="ECO:0000313" key="2">
    <source>
        <dbReference type="EMBL" id="MFD1517823.1"/>
    </source>
</evidence>
<evidence type="ECO:0000313" key="3">
    <source>
        <dbReference type="Proteomes" id="UP001597114"/>
    </source>
</evidence>
<protein>
    <submittedName>
        <fullName evidence="2">Helix-turn-helix domain-containing protein</fullName>
    </submittedName>
</protein>
<dbReference type="CDD" id="cd00093">
    <property type="entry name" value="HTH_XRE"/>
    <property type="match status" value="1"/>
</dbReference>
<feature type="region of interest" description="Disordered" evidence="1">
    <location>
        <begin position="1"/>
        <end position="20"/>
    </location>
</feature>
<dbReference type="Gene3D" id="1.10.260.40">
    <property type="entry name" value="lambda repressor-like DNA-binding domains"/>
    <property type="match status" value="1"/>
</dbReference>
<evidence type="ECO:0000256" key="1">
    <source>
        <dbReference type="SAM" id="MobiDB-lite"/>
    </source>
</evidence>
<reference evidence="3" key="1">
    <citation type="journal article" date="2019" name="Int. J. Syst. Evol. Microbiol.">
        <title>The Global Catalogue of Microorganisms (GCM) 10K type strain sequencing project: providing services to taxonomists for standard genome sequencing and annotation.</title>
        <authorList>
            <consortium name="The Broad Institute Genomics Platform"/>
            <consortium name="The Broad Institute Genome Sequencing Center for Infectious Disease"/>
            <person name="Wu L."/>
            <person name="Ma J."/>
        </authorList>
    </citation>
    <scope>NUCLEOTIDE SEQUENCE [LARGE SCALE GENOMIC DNA]</scope>
    <source>
        <strain evidence="3">CCM 7043</strain>
    </source>
</reference>
<dbReference type="EMBL" id="JBHUCO010000011">
    <property type="protein sequence ID" value="MFD1517823.1"/>
    <property type="molecule type" value="Genomic_DNA"/>
</dbReference>
<sequence>MTGTIVASVEASSGPKPPSRRARAAVVVPIKGDRLAHGFGAELVIYRDGLELTQAELAARSGVSASWICAFEAGRGRSSGGGTMWRPATRRTCCCEPFLPGGHDLVCRRRPGPRGGPTACWSSRLGCWGNSLRSDPLGWSAI</sequence>
<dbReference type="RefSeq" id="WP_379658989.1">
    <property type="nucleotide sequence ID" value="NZ_BAAAUS010000026.1"/>
</dbReference>
<dbReference type="Proteomes" id="UP001597114">
    <property type="component" value="Unassembled WGS sequence"/>
</dbReference>
<comment type="caution">
    <text evidence="2">The sequence shown here is derived from an EMBL/GenBank/DDBJ whole genome shotgun (WGS) entry which is preliminary data.</text>
</comment>
<proteinExistence type="predicted"/>
<gene>
    <name evidence="2" type="ORF">ACFSJD_10005</name>
</gene>